<feature type="region of interest" description="Disordered" evidence="1">
    <location>
        <begin position="1430"/>
        <end position="1498"/>
    </location>
</feature>
<feature type="region of interest" description="Disordered" evidence="1">
    <location>
        <begin position="1546"/>
        <end position="1565"/>
    </location>
</feature>
<evidence type="ECO:0000313" key="4">
    <source>
        <dbReference type="Proteomes" id="UP000308197"/>
    </source>
</evidence>
<evidence type="ECO:0000259" key="2">
    <source>
        <dbReference type="PROSITE" id="PS50053"/>
    </source>
</evidence>
<dbReference type="PROSITE" id="PS50053">
    <property type="entry name" value="UBIQUITIN_2"/>
    <property type="match status" value="1"/>
</dbReference>
<feature type="region of interest" description="Disordered" evidence="1">
    <location>
        <begin position="334"/>
        <end position="396"/>
    </location>
</feature>
<dbReference type="InterPro" id="IPR029071">
    <property type="entry name" value="Ubiquitin-like_domsf"/>
</dbReference>
<dbReference type="InParanoid" id="A0A5C3NPK9"/>
<accession>A0A5C3NPK9</accession>
<evidence type="ECO:0000256" key="1">
    <source>
        <dbReference type="SAM" id="MobiDB-lite"/>
    </source>
</evidence>
<dbReference type="InterPro" id="IPR000626">
    <property type="entry name" value="Ubiquitin-like_dom"/>
</dbReference>
<dbReference type="PANTHER" id="PTHR31912:SF34">
    <property type="entry name" value="NOTOCHORD-RELATED PROTEIN"/>
    <property type="match status" value="1"/>
</dbReference>
<dbReference type="Proteomes" id="UP000308197">
    <property type="component" value="Unassembled WGS sequence"/>
</dbReference>
<feature type="compositionally biased region" description="Polar residues" evidence="1">
    <location>
        <begin position="359"/>
        <end position="373"/>
    </location>
</feature>
<protein>
    <recommendedName>
        <fullName evidence="2">Ubiquitin-like domain-containing protein</fullName>
    </recommendedName>
</protein>
<sequence length="1623" mass="180978">MFVTSLMAEINWGERRTRQTAANDMFRVIAKRRLPSGTGPARPALDTPFTLFIAGTSVKTAAIRVTHDLTISELTAVLYKRRLVAAFERVQQYIVYPPYSHRPLEPDERLSEIGVKDLSTLFVHLHVPGGAPTRKRQADSTDFTEDTGVFGSANVEVWQALSGQWIGYYKCRICKDNIPVRSRQLTAHEQTKKHRRRVQQAEAEGRACGSISHDGPGSSNAGSAYGSGSSSSSDATSGFTTSLFMDPVPTDDFVTPANGGGVARPYDLPADPYPALDVRTPLLDLLGDLASNQDIPRGGIDWDALPRTQRHQAGTEEQALSRISESLRTYILDSERVGDDSDIEGPGGDVEEEVEEAHQSLSNSDSNEGPSSEDSARLSHSDASAPRTGSALPRARVVSDRDSPWYPWPDRETCVIDILRHVPRCAFSEKQNSVIHWALLALGMTDIPTEHTMNRVSKALQRIYGVSSIRYKGVMGHIYYVNDFAALIAQEVANSRVRPHLRFLPEDAGTRLAETWQGSRWLRELQPDLTTPMVRVHGQDFYIHEPAQLADGRVCIPTRWFTRGSDTLAQAWTMLPTTDGSGWIIAEDLPLEISVRQLLVAFPNLQGTHCHYNLPDPRNIIGVRKMASGGIFPWTMTSLDEDGQNRWRKLAKGHRVHAFPVWLFCDDTSGNVSKKWNKHNSFLFTAAGLPRRLVHQESTRESGVWAYDCELKEMVLLIPSILAVLGDNPMQSEIACHIGLAGKLFCRICRTFKGNPDDEDEEDGDEVDGRDFSDTGSQSGSDISASGPGSPRNGRRRSHRKRTSLETMAEMVERIKRFMTVGDLRCREETISALRSQFCEAQRVGGQAEYKRRRTRLGVKDTYQEYFAEHLFRITTSRGGRSRTDKEEEVQALLKTMPRVDEGATSPVWRIKGTKIITDIFEALGLRNGLDLDPHKDTPVEILHVILLGFVKYFWRDAVGRLKDPAKKILIARLSSFDVSGLKIAPLSGSTLVNYAGSLVGRDFRALAQVAPFVLHDLPGIPEEHIKAWVALSHIIPMVWQPEIRDLPQYLVRLQDAINNFLDATCTLTPRWFNKPKFHLLLHLPEHIRRFGPAMLFATEGFESFNAVIRSHSIHSNHRAPSRDIALAMAHHNRIRHILSGGYVRKTLIVSEQEDDVTASQVPPERSPWLHVMNSATDLEALEWRTAGPSIFELLTTNQFATNILGLFGPDESIHQGDVGLCRRLADQPVQWSSTLAAKKDLCSPSSNSHTRFLTADSVLLQNGDWCKSDGQWILWRYRNERTVYSVVGRVHEILQLTNLASASHGKASLALVQYCKVQGRHPHYDMPDVTPVQSFALVPIADIRCTINVQHDCFTGKCKTADVTERSREEQEQTTRMVHKLVHSGTSHRFVLNTAQMRDSVEIMPFYLPFVPRDRNRIIHLAAMQEVEATKRRQRRRNDVPRSSSPTPATVLTASAVGQVQPPAASGTSPRTAGTSLPPRPVYVPPPSSPLAHDARTLPFRPRDQSSALARAALLAAYNPTSVHPPSTPPAHPMSWQLPDYIPHPAPTHVARPSPESLSSTPPYSVRLNRSVAPGNSSTWMSPSIPSPTPGPQIPDPHLRGDYMPVEHLDMSQEYELEGTFM</sequence>
<feature type="domain" description="Ubiquitin-like" evidence="2">
    <location>
        <begin position="49"/>
        <end position="130"/>
    </location>
</feature>
<feature type="region of interest" description="Disordered" evidence="1">
    <location>
        <begin position="1576"/>
        <end position="1596"/>
    </location>
</feature>
<feature type="compositionally biased region" description="Polar residues" evidence="1">
    <location>
        <begin position="774"/>
        <end position="783"/>
    </location>
</feature>
<organism evidence="3 4">
    <name type="scientific">Polyporus arcularius HHB13444</name>
    <dbReference type="NCBI Taxonomy" id="1314778"/>
    <lineage>
        <taxon>Eukaryota</taxon>
        <taxon>Fungi</taxon>
        <taxon>Dikarya</taxon>
        <taxon>Basidiomycota</taxon>
        <taxon>Agaricomycotina</taxon>
        <taxon>Agaricomycetes</taxon>
        <taxon>Polyporales</taxon>
        <taxon>Polyporaceae</taxon>
        <taxon>Polyporus</taxon>
    </lineage>
</organism>
<evidence type="ECO:0000313" key="3">
    <source>
        <dbReference type="EMBL" id="TFK79215.1"/>
    </source>
</evidence>
<feature type="region of interest" description="Disordered" evidence="1">
    <location>
        <begin position="185"/>
        <end position="232"/>
    </location>
</feature>
<feature type="region of interest" description="Disordered" evidence="1">
    <location>
        <begin position="1522"/>
        <end position="1541"/>
    </location>
</feature>
<proteinExistence type="predicted"/>
<reference evidence="3 4" key="1">
    <citation type="journal article" date="2019" name="Nat. Ecol. Evol.">
        <title>Megaphylogeny resolves global patterns of mushroom evolution.</title>
        <authorList>
            <person name="Varga T."/>
            <person name="Krizsan K."/>
            <person name="Foldi C."/>
            <person name="Dima B."/>
            <person name="Sanchez-Garcia M."/>
            <person name="Sanchez-Ramirez S."/>
            <person name="Szollosi G.J."/>
            <person name="Szarkandi J.G."/>
            <person name="Papp V."/>
            <person name="Albert L."/>
            <person name="Andreopoulos W."/>
            <person name="Angelini C."/>
            <person name="Antonin V."/>
            <person name="Barry K.W."/>
            <person name="Bougher N.L."/>
            <person name="Buchanan P."/>
            <person name="Buyck B."/>
            <person name="Bense V."/>
            <person name="Catcheside P."/>
            <person name="Chovatia M."/>
            <person name="Cooper J."/>
            <person name="Damon W."/>
            <person name="Desjardin D."/>
            <person name="Finy P."/>
            <person name="Geml J."/>
            <person name="Haridas S."/>
            <person name="Hughes K."/>
            <person name="Justo A."/>
            <person name="Karasinski D."/>
            <person name="Kautmanova I."/>
            <person name="Kiss B."/>
            <person name="Kocsube S."/>
            <person name="Kotiranta H."/>
            <person name="LaButti K.M."/>
            <person name="Lechner B.E."/>
            <person name="Liimatainen K."/>
            <person name="Lipzen A."/>
            <person name="Lukacs Z."/>
            <person name="Mihaltcheva S."/>
            <person name="Morgado L.N."/>
            <person name="Niskanen T."/>
            <person name="Noordeloos M.E."/>
            <person name="Ohm R.A."/>
            <person name="Ortiz-Santana B."/>
            <person name="Ovrebo C."/>
            <person name="Racz N."/>
            <person name="Riley R."/>
            <person name="Savchenko A."/>
            <person name="Shiryaev A."/>
            <person name="Soop K."/>
            <person name="Spirin V."/>
            <person name="Szebenyi C."/>
            <person name="Tomsovsky M."/>
            <person name="Tulloss R.E."/>
            <person name="Uehling J."/>
            <person name="Grigoriev I.V."/>
            <person name="Vagvolgyi C."/>
            <person name="Papp T."/>
            <person name="Martin F.M."/>
            <person name="Miettinen O."/>
            <person name="Hibbett D.S."/>
            <person name="Nagy L.G."/>
        </authorList>
    </citation>
    <scope>NUCLEOTIDE SEQUENCE [LARGE SCALE GENOMIC DNA]</scope>
    <source>
        <strain evidence="3 4">HHB13444</strain>
    </source>
</reference>
<dbReference type="SUPFAM" id="SSF54236">
    <property type="entry name" value="Ubiquitin-like"/>
    <property type="match status" value="1"/>
</dbReference>
<feature type="compositionally biased region" description="Low complexity" evidence="1">
    <location>
        <begin position="215"/>
        <end position="232"/>
    </location>
</feature>
<dbReference type="STRING" id="1314778.A0A5C3NPK9"/>
<gene>
    <name evidence="3" type="ORF">K466DRAFT_668187</name>
</gene>
<feature type="compositionally biased region" description="Polar residues" evidence="1">
    <location>
        <begin position="1467"/>
        <end position="1476"/>
    </location>
</feature>
<feature type="compositionally biased region" description="Acidic residues" evidence="1">
    <location>
        <begin position="757"/>
        <end position="766"/>
    </location>
</feature>
<feature type="compositionally biased region" description="Basic residues" evidence="1">
    <location>
        <begin position="793"/>
        <end position="802"/>
    </location>
</feature>
<feature type="compositionally biased region" description="Pro residues" evidence="1">
    <location>
        <begin position="1586"/>
        <end position="1596"/>
    </location>
</feature>
<feature type="compositionally biased region" description="Polar residues" evidence="1">
    <location>
        <begin position="1576"/>
        <end position="1585"/>
    </location>
</feature>
<feature type="region of interest" description="Disordered" evidence="1">
    <location>
        <begin position="756"/>
        <end position="806"/>
    </location>
</feature>
<dbReference type="PANTHER" id="PTHR31912">
    <property type="entry name" value="IP13529P"/>
    <property type="match status" value="1"/>
</dbReference>
<dbReference type="EMBL" id="ML212121">
    <property type="protein sequence ID" value="TFK79215.1"/>
    <property type="molecule type" value="Genomic_DNA"/>
</dbReference>
<keyword evidence="4" id="KW-1185">Reference proteome</keyword>
<name>A0A5C3NPK9_9APHY</name>
<feature type="compositionally biased region" description="Polar residues" evidence="1">
    <location>
        <begin position="1442"/>
        <end position="1459"/>
    </location>
</feature>
<feature type="compositionally biased region" description="Pro residues" evidence="1">
    <location>
        <begin position="1479"/>
        <end position="1490"/>
    </location>
</feature>